<accession>A0A0F9SPJ7</accession>
<dbReference type="EMBL" id="LAZR01002352">
    <property type="protein sequence ID" value="KKN31163.1"/>
    <property type="molecule type" value="Genomic_DNA"/>
</dbReference>
<sequence length="69" mass="8501">MNFELFWIDFWLSNRLFGFGLCCFKTEDSLGEWKIRNLFSIYWNDRELMIDLLWFRIVTHIVLIGYKEG</sequence>
<comment type="caution">
    <text evidence="1">The sequence shown here is derived from an EMBL/GenBank/DDBJ whole genome shotgun (WGS) entry which is preliminary data.</text>
</comment>
<organism evidence="1">
    <name type="scientific">marine sediment metagenome</name>
    <dbReference type="NCBI Taxonomy" id="412755"/>
    <lineage>
        <taxon>unclassified sequences</taxon>
        <taxon>metagenomes</taxon>
        <taxon>ecological metagenomes</taxon>
    </lineage>
</organism>
<gene>
    <name evidence="1" type="ORF">LCGC14_0826720</name>
</gene>
<reference evidence="1" key="1">
    <citation type="journal article" date="2015" name="Nature">
        <title>Complex archaea that bridge the gap between prokaryotes and eukaryotes.</title>
        <authorList>
            <person name="Spang A."/>
            <person name="Saw J.H."/>
            <person name="Jorgensen S.L."/>
            <person name="Zaremba-Niedzwiedzka K."/>
            <person name="Martijn J."/>
            <person name="Lind A.E."/>
            <person name="van Eijk R."/>
            <person name="Schleper C."/>
            <person name="Guy L."/>
            <person name="Ettema T.J."/>
        </authorList>
    </citation>
    <scope>NUCLEOTIDE SEQUENCE</scope>
</reference>
<evidence type="ECO:0000313" key="1">
    <source>
        <dbReference type="EMBL" id="KKN31163.1"/>
    </source>
</evidence>
<dbReference type="AlphaFoldDB" id="A0A0F9SPJ7"/>
<proteinExistence type="predicted"/>
<name>A0A0F9SPJ7_9ZZZZ</name>
<protein>
    <submittedName>
        <fullName evidence="1">Uncharacterized protein</fullName>
    </submittedName>
</protein>